<dbReference type="EMBL" id="SDAM02000035">
    <property type="protein sequence ID" value="KAH6835380.1"/>
    <property type="molecule type" value="Genomic_DNA"/>
</dbReference>
<dbReference type="GO" id="GO:0009451">
    <property type="term" value="P:RNA modification"/>
    <property type="evidence" value="ECO:0007669"/>
    <property type="project" value="InterPro"/>
</dbReference>
<feature type="chain" id="PRO_5042088133" description="Pentatricopeptide repeat-containing protein" evidence="3">
    <location>
        <begin position="23"/>
        <end position="207"/>
    </location>
</feature>
<dbReference type="PANTHER" id="PTHR47926">
    <property type="entry name" value="PENTATRICOPEPTIDE REPEAT-CONTAINING PROTEIN"/>
    <property type="match status" value="1"/>
</dbReference>
<evidence type="ECO:0000256" key="3">
    <source>
        <dbReference type="SAM" id="SignalP"/>
    </source>
</evidence>
<organism evidence="4 5">
    <name type="scientific">Perilla frutescens var. hirtella</name>
    <name type="common">Perilla citriodora</name>
    <name type="synonym">Perilla setoyensis</name>
    <dbReference type="NCBI Taxonomy" id="608512"/>
    <lineage>
        <taxon>Eukaryota</taxon>
        <taxon>Viridiplantae</taxon>
        <taxon>Streptophyta</taxon>
        <taxon>Embryophyta</taxon>
        <taxon>Tracheophyta</taxon>
        <taxon>Spermatophyta</taxon>
        <taxon>Magnoliopsida</taxon>
        <taxon>eudicotyledons</taxon>
        <taxon>Gunneridae</taxon>
        <taxon>Pentapetalae</taxon>
        <taxon>asterids</taxon>
        <taxon>lamiids</taxon>
        <taxon>Lamiales</taxon>
        <taxon>Lamiaceae</taxon>
        <taxon>Nepetoideae</taxon>
        <taxon>Elsholtzieae</taxon>
        <taxon>Perilla</taxon>
    </lineage>
</organism>
<protein>
    <recommendedName>
        <fullName evidence="6">Pentatricopeptide repeat-containing protein</fullName>
    </recommendedName>
</protein>
<name>A0AAD4JLV5_PERFH</name>
<keyword evidence="3" id="KW-0732">Signal</keyword>
<dbReference type="InterPro" id="IPR002885">
    <property type="entry name" value="PPR_rpt"/>
</dbReference>
<reference evidence="4 5" key="1">
    <citation type="journal article" date="2021" name="Nat. Commun.">
        <title>Incipient diploidization of the medicinal plant Perilla within 10,000 years.</title>
        <authorList>
            <person name="Zhang Y."/>
            <person name="Shen Q."/>
            <person name="Leng L."/>
            <person name="Zhang D."/>
            <person name="Chen S."/>
            <person name="Shi Y."/>
            <person name="Ning Z."/>
            <person name="Chen S."/>
        </authorList>
    </citation>
    <scope>NUCLEOTIDE SEQUENCE [LARGE SCALE GENOMIC DNA]</scope>
    <source>
        <strain evidence="5">cv. PC099</strain>
    </source>
</reference>
<feature type="repeat" description="PPR" evidence="2">
    <location>
        <begin position="75"/>
        <end position="109"/>
    </location>
</feature>
<evidence type="ECO:0000313" key="5">
    <source>
        <dbReference type="Proteomes" id="UP001190926"/>
    </source>
</evidence>
<evidence type="ECO:0000313" key="4">
    <source>
        <dbReference type="EMBL" id="KAH6835380.1"/>
    </source>
</evidence>
<dbReference type="FunFam" id="1.25.40.10:FF:000344">
    <property type="entry name" value="Pentatricopeptide repeat-containing protein"/>
    <property type="match status" value="1"/>
</dbReference>
<evidence type="ECO:0000256" key="2">
    <source>
        <dbReference type="PROSITE-ProRule" id="PRU00708"/>
    </source>
</evidence>
<dbReference type="PROSITE" id="PS51375">
    <property type="entry name" value="PPR"/>
    <property type="match status" value="2"/>
</dbReference>
<evidence type="ECO:0000256" key="1">
    <source>
        <dbReference type="ARBA" id="ARBA00022737"/>
    </source>
</evidence>
<evidence type="ECO:0008006" key="6">
    <source>
        <dbReference type="Google" id="ProtNLM"/>
    </source>
</evidence>
<dbReference type="NCBIfam" id="TIGR00756">
    <property type="entry name" value="PPR"/>
    <property type="match status" value="4"/>
</dbReference>
<dbReference type="FunFam" id="1.25.40.10:FF:000607">
    <property type="entry name" value="Pentatricopeptide repeat-containing protein, mitochondrial"/>
    <property type="match status" value="1"/>
</dbReference>
<dbReference type="InterPro" id="IPR046960">
    <property type="entry name" value="PPR_At4g14850-like_plant"/>
</dbReference>
<dbReference type="Gene3D" id="1.25.40.10">
    <property type="entry name" value="Tetratricopeptide repeat domain"/>
    <property type="match status" value="2"/>
</dbReference>
<feature type="repeat" description="PPR" evidence="2">
    <location>
        <begin position="176"/>
        <end position="207"/>
    </location>
</feature>
<dbReference type="InterPro" id="IPR011990">
    <property type="entry name" value="TPR-like_helical_dom_sf"/>
</dbReference>
<dbReference type="PANTHER" id="PTHR47926:SF347">
    <property type="entry name" value="PENTATRICOPEPTIDE REPEAT-CONTAINING PROTEIN"/>
    <property type="match status" value="1"/>
</dbReference>
<dbReference type="Proteomes" id="UP001190926">
    <property type="component" value="Unassembled WGS sequence"/>
</dbReference>
<sequence>MRRWGFWANNFIFSFVLKCCVKNTDLKLGVNVHSLIVKEGFEYDACVNTGLVEFYSKLECLDDARKVFDEMPERNVVSLVGVMSGYVGTGRFKKAVDLFRESLEEGLKPDSYTLVRALSACSELGDLVAGEWIHKYILDVDMGRNVFVNTALVDMYAKCGHMENARVIFNGMHERDVVTWGTMVQGYAARGFSKEALEIFHIMRREN</sequence>
<accession>A0AAD4JLV5</accession>
<proteinExistence type="predicted"/>
<gene>
    <name evidence="4" type="ORF">C2S53_003231</name>
</gene>
<dbReference type="GO" id="GO:0003723">
    <property type="term" value="F:RNA binding"/>
    <property type="evidence" value="ECO:0007669"/>
    <property type="project" value="InterPro"/>
</dbReference>
<comment type="caution">
    <text evidence="4">The sequence shown here is derived from an EMBL/GenBank/DDBJ whole genome shotgun (WGS) entry which is preliminary data.</text>
</comment>
<keyword evidence="1" id="KW-0677">Repeat</keyword>
<dbReference type="AlphaFoldDB" id="A0AAD4JLV5"/>
<feature type="signal peptide" evidence="3">
    <location>
        <begin position="1"/>
        <end position="22"/>
    </location>
</feature>
<dbReference type="Pfam" id="PF01535">
    <property type="entry name" value="PPR"/>
    <property type="match status" value="4"/>
</dbReference>
<keyword evidence="5" id="KW-1185">Reference proteome</keyword>